<proteinExistence type="predicted"/>
<dbReference type="Gene3D" id="1.10.390.10">
    <property type="entry name" value="Neutral Protease Domain 2"/>
    <property type="match status" value="1"/>
</dbReference>
<dbReference type="GO" id="GO:0008237">
    <property type="term" value="F:metallopeptidase activity"/>
    <property type="evidence" value="ECO:0007669"/>
    <property type="project" value="UniProtKB-KW"/>
</dbReference>
<feature type="chain" id="PRO_5045142022" evidence="1">
    <location>
        <begin position="21"/>
        <end position="945"/>
    </location>
</feature>
<keyword evidence="2" id="KW-0378">Hydrolase</keyword>
<comment type="caution">
    <text evidence="2">The sequence shown here is derived from an EMBL/GenBank/DDBJ whole genome shotgun (WGS) entry which is preliminary data.</text>
</comment>
<evidence type="ECO:0000256" key="1">
    <source>
        <dbReference type="SAM" id="SignalP"/>
    </source>
</evidence>
<gene>
    <name evidence="2" type="ORF">ACFPH8_11340</name>
</gene>
<sequence length="945" mass="110515">MSIRYLLTSIFFSFSILAFGQNAMNIKATFDVEKNQIRIAQSITYFNKTNDTLQTIYLNDWSNSFATKSTPLAKRFSEEFKTEFHFAKNEDRGYSVITSIHQNDKELRFDRVKEHIDVVKVELENPLLPNNSYTIQLNYIVQVPNDKFTRYGVSSFGDYNLRYWYITPAVYNGDWQYSSHKDLDDMFVPASDIRLEVTCPLGYYLESELDKIDYFHVKDTQTVVFSGKNRVNSKLFLNKLSLYREIETDQFTIVSNVDDENLSVMNKALVTDKIVQFLTTNLGEYPHERLLITDIDYRKSPIYGLNLLPSFIRPFPDHFQYELKILKTGLRNYLENILLINPRTDQWLIDGIQTYYLMKYVDENYPDMKLAGTLSNIWGIKSFHAMQLDFNAQYSFLYMHMARQNIDQPLSMAKDSLIKFNENIANKYKAGVGLKYVNDYLGNNTVDSTLTEFLNTNRNKEVTTEGFEHFLKSKTDKDLDWFFTDYIHSKKYIDYTISKAVRENDSIRVTIKNKSNINVPITLFSFTDKTVTSKIWLGSIKDSLTVTIPDTETTKVVLNHDQVVPEFNMRNNTKTLTKALFNRPLQVRLIKDIEDPDYNQIFLMPIVEFNNIYDGIVLGVKAYNKTVLRKNFYYKVAPQYGLKSQSLTGSITLNYIQYIDDSSPLFNINYGVGASYSSYADGLFVRKFTPAVQLSFRDKSNLRSNKRHYLNLRYVDINRDSDPTALLTSETNQPNYGVLNLRYNHIDKDLVNYSSWFADTQFSEKFGKVALNYEYRKLSKNNRQYNLRFFAGVFLYNKTYNDSDYFSFALDRPTDYLFDYNYYGRSESDGLFSQQLIIAEGGFKSQLEPSFANQWITTLNGSMTIWKYIMAYGDVGFVKNHNDGAEFVYDTGVRVSLIEDYFELYFPVYSNLGWEVTQPQYAEKIRFIVTLDFKTLLGLFTRRWY</sequence>
<keyword evidence="2" id="KW-0482">Metalloprotease</keyword>
<feature type="signal peptide" evidence="1">
    <location>
        <begin position="1"/>
        <end position="20"/>
    </location>
</feature>
<keyword evidence="1" id="KW-0732">Signal</keyword>
<dbReference type="Proteomes" id="UP001596162">
    <property type="component" value="Unassembled WGS sequence"/>
</dbReference>
<evidence type="ECO:0000313" key="3">
    <source>
        <dbReference type="Proteomes" id="UP001596162"/>
    </source>
</evidence>
<evidence type="ECO:0000313" key="2">
    <source>
        <dbReference type="EMBL" id="MFC5195926.1"/>
    </source>
</evidence>
<organism evidence="2 3">
    <name type="scientific">Bizionia hallyeonensis</name>
    <dbReference type="NCBI Taxonomy" id="1123757"/>
    <lineage>
        <taxon>Bacteria</taxon>
        <taxon>Pseudomonadati</taxon>
        <taxon>Bacteroidota</taxon>
        <taxon>Flavobacteriia</taxon>
        <taxon>Flavobacteriales</taxon>
        <taxon>Flavobacteriaceae</taxon>
        <taxon>Bizionia</taxon>
    </lineage>
</organism>
<name>A0ABW0C874_9FLAO</name>
<dbReference type="EMBL" id="JBHSLA010000004">
    <property type="protein sequence ID" value="MFC5195926.1"/>
    <property type="molecule type" value="Genomic_DNA"/>
</dbReference>
<protein>
    <submittedName>
        <fullName evidence="2">Metalloprotease</fullName>
    </submittedName>
</protein>
<dbReference type="InterPro" id="IPR027268">
    <property type="entry name" value="Peptidase_M4/M1_CTD_sf"/>
</dbReference>
<keyword evidence="3" id="KW-1185">Reference proteome</keyword>
<keyword evidence="2" id="KW-0645">Protease</keyword>
<accession>A0ABW0C874</accession>
<reference evidence="3" key="1">
    <citation type="journal article" date="2019" name="Int. J. Syst. Evol. Microbiol.">
        <title>The Global Catalogue of Microorganisms (GCM) 10K type strain sequencing project: providing services to taxonomists for standard genome sequencing and annotation.</title>
        <authorList>
            <consortium name="The Broad Institute Genomics Platform"/>
            <consortium name="The Broad Institute Genome Sequencing Center for Infectious Disease"/>
            <person name="Wu L."/>
            <person name="Ma J."/>
        </authorList>
    </citation>
    <scope>NUCLEOTIDE SEQUENCE [LARGE SCALE GENOMIC DNA]</scope>
    <source>
        <strain evidence="3">JCM 17978</strain>
    </source>
</reference>
<dbReference type="SUPFAM" id="SSF55486">
    <property type="entry name" value="Metalloproteases ('zincins'), catalytic domain"/>
    <property type="match status" value="1"/>
</dbReference>